<dbReference type="EMBL" id="BAAAIH010000031">
    <property type="protein sequence ID" value="GAA1283670.1"/>
    <property type="molecule type" value="Genomic_DNA"/>
</dbReference>
<evidence type="ECO:0000256" key="1">
    <source>
        <dbReference type="SAM" id="MobiDB-lite"/>
    </source>
</evidence>
<comment type="caution">
    <text evidence="2">The sequence shown here is derived from an EMBL/GenBank/DDBJ whole genome shotgun (WGS) entry which is preliminary data.</text>
</comment>
<protein>
    <submittedName>
        <fullName evidence="2">Uncharacterized protein</fullName>
    </submittedName>
</protein>
<organism evidence="2 3">
    <name type="scientific">Streptomyces javensis</name>
    <dbReference type="NCBI Taxonomy" id="114698"/>
    <lineage>
        <taxon>Bacteria</taxon>
        <taxon>Bacillati</taxon>
        <taxon>Actinomycetota</taxon>
        <taxon>Actinomycetes</taxon>
        <taxon>Kitasatosporales</taxon>
        <taxon>Streptomycetaceae</taxon>
        <taxon>Streptomyces</taxon>
        <taxon>Streptomyces violaceusniger group</taxon>
    </lineage>
</organism>
<accession>A0ABN1XAK3</accession>
<feature type="region of interest" description="Disordered" evidence="1">
    <location>
        <begin position="136"/>
        <end position="159"/>
    </location>
</feature>
<dbReference type="Proteomes" id="UP001500282">
    <property type="component" value="Unassembled WGS sequence"/>
</dbReference>
<reference evidence="2 3" key="1">
    <citation type="journal article" date="2019" name="Int. J. Syst. Evol. Microbiol.">
        <title>The Global Catalogue of Microorganisms (GCM) 10K type strain sequencing project: providing services to taxonomists for standard genome sequencing and annotation.</title>
        <authorList>
            <consortium name="The Broad Institute Genomics Platform"/>
            <consortium name="The Broad Institute Genome Sequencing Center for Infectious Disease"/>
            <person name="Wu L."/>
            <person name="Ma J."/>
        </authorList>
    </citation>
    <scope>NUCLEOTIDE SEQUENCE [LARGE SCALE GENOMIC DNA]</scope>
    <source>
        <strain evidence="2 3">JCM 11448</strain>
    </source>
</reference>
<evidence type="ECO:0000313" key="2">
    <source>
        <dbReference type="EMBL" id="GAA1283670.1"/>
    </source>
</evidence>
<proteinExistence type="predicted"/>
<gene>
    <name evidence="2" type="ORF">GCM10009579_51410</name>
</gene>
<name>A0ABN1XAK3_9ACTN</name>
<sequence>MIVSYTHADGTVESVSTDDLSAIESAVIESATGMEWDAVDTALRSQNPTAMRAVLWVNRKRSVPTLKFSDFDLAGWKRRTKARLEYAEIADMLEVLYRETPEPEELEQMCGYMRTLAHEPADVDRALKEMDPKAPAVVDRPVQAEPALVPADSASEPMS</sequence>
<evidence type="ECO:0000313" key="3">
    <source>
        <dbReference type="Proteomes" id="UP001500282"/>
    </source>
</evidence>
<keyword evidence="3" id="KW-1185">Reference proteome</keyword>